<gene>
    <name evidence="1" type="ORF">ACFSVL_39260</name>
</gene>
<keyword evidence="2" id="KW-1185">Reference proteome</keyword>
<sequence length="133" mass="14886">MIADHASAEAVASYVTDGPEQLLLAVARITLHETNAQAEFEAEPDVYRWSFHRHANTVAIRLVHAADSTTPQHAGRLIWHSEQPTATLAKAVLRAFDTVVYDLSEAGYQSQWGRPFPRHELEALRAAWRTTRA</sequence>
<dbReference type="RefSeq" id="WP_378312016.1">
    <property type="nucleotide sequence ID" value="NZ_JBHUKS010000033.1"/>
</dbReference>
<name>A0ABW5HL46_9PSEU</name>
<reference evidence="2" key="1">
    <citation type="journal article" date="2019" name="Int. J. Syst. Evol. Microbiol.">
        <title>The Global Catalogue of Microorganisms (GCM) 10K type strain sequencing project: providing services to taxonomists for standard genome sequencing and annotation.</title>
        <authorList>
            <consortium name="The Broad Institute Genomics Platform"/>
            <consortium name="The Broad Institute Genome Sequencing Center for Infectious Disease"/>
            <person name="Wu L."/>
            <person name="Ma J."/>
        </authorList>
    </citation>
    <scope>NUCLEOTIDE SEQUENCE [LARGE SCALE GENOMIC DNA]</scope>
    <source>
        <strain evidence="2">CGMCC 4.7641</strain>
    </source>
</reference>
<evidence type="ECO:0000313" key="2">
    <source>
        <dbReference type="Proteomes" id="UP001597483"/>
    </source>
</evidence>
<dbReference type="Proteomes" id="UP001597483">
    <property type="component" value="Unassembled WGS sequence"/>
</dbReference>
<organism evidence="1 2">
    <name type="scientific">Amycolatopsis silviterrae</name>
    <dbReference type="NCBI Taxonomy" id="1656914"/>
    <lineage>
        <taxon>Bacteria</taxon>
        <taxon>Bacillati</taxon>
        <taxon>Actinomycetota</taxon>
        <taxon>Actinomycetes</taxon>
        <taxon>Pseudonocardiales</taxon>
        <taxon>Pseudonocardiaceae</taxon>
        <taxon>Amycolatopsis</taxon>
    </lineage>
</organism>
<proteinExistence type="predicted"/>
<protein>
    <submittedName>
        <fullName evidence="1">Uncharacterized protein</fullName>
    </submittedName>
</protein>
<comment type="caution">
    <text evidence="1">The sequence shown here is derived from an EMBL/GenBank/DDBJ whole genome shotgun (WGS) entry which is preliminary data.</text>
</comment>
<dbReference type="EMBL" id="JBHUKS010000033">
    <property type="protein sequence ID" value="MFD2473494.1"/>
    <property type="molecule type" value="Genomic_DNA"/>
</dbReference>
<accession>A0ABW5HL46</accession>
<evidence type="ECO:0000313" key="1">
    <source>
        <dbReference type="EMBL" id="MFD2473494.1"/>
    </source>
</evidence>